<dbReference type="EMBL" id="CAADIJ010000029">
    <property type="protein sequence ID" value="VFR89616.1"/>
    <property type="molecule type" value="Genomic_DNA"/>
</dbReference>
<evidence type="ECO:0000259" key="1">
    <source>
        <dbReference type="Pfam" id="PF14301"/>
    </source>
</evidence>
<dbReference type="InterPro" id="IPR025484">
    <property type="entry name" value="DUF4376"/>
</dbReference>
<organism evidence="3">
    <name type="scientific">plant metagenome</name>
    <dbReference type="NCBI Taxonomy" id="1297885"/>
    <lineage>
        <taxon>unclassified sequences</taxon>
        <taxon>metagenomes</taxon>
        <taxon>organismal metagenomes</taxon>
    </lineage>
</organism>
<evidence type="ECO:0000313" key="3">
    <source>
        <dbReference type="EMBL" id="VFR79505.1"/>
    </source>
</evidence>
<proteinExistence type="predicted"/>
<evidence type="ECO:0000313" key="4">
    <source>
        <dbReference type="EMBL" id="VFR89616.1"/>
    </source>
</evidence>
<protein>
    <recommendedName>
        <fullName evidence="1">DUF4376 domain-containing protein</fullName>
    </recommendedName>
</protein>
<sequence>MVDAAARFSAAKDAKLRELDAARDDALAAGFSHQGVRYDSDPKSRQRIAALLSVSLADAGFSTPYITADNTVVTLGAVALAGLASAAAQHESTLVFQARALKDQVLVATTVEAIEQIAWSPIQA</sequence>
<dbReference type="EMBL" id="CAADIC010000029">
    <property type="protein sequence ID" value="VFR43412.1"/>
    <property type="molecule type" value="Genomic_DNA"/>
</dbReference>
<dbReference type="EMBL" id="CAADIL010000027">
    <property type="protein sequence ID" value="VFR79505.1"/>
    <property type="molecule type" value="Genomic_DNA"/>
</dbReference>
<reference evidence="3" key="1">
    <citation type="submission" date="2019-03" db="EMBL/GenBank/DDBJ databases">
        <authorList>
            <person name="Danneels B."/>
        </authorList>
    </citation>
    <scope>NUCLEOTIDE SEQUENCE</scope>
</reference>
<evidence type="ECO:0000313" key="2">
    <source>
        <dbReference type="EMBL" id="VFR43412.1"/>
    </source>
</evidence>
<feature type="domain" description="DUF4376" evidence="1">
    <location>
        <begin position="10"/>
        <end position="115"/>
    </location>
</feature>
<accession>A0A484U0P5</accession>
<name>A0A484U0P5_9ZZZZ</name>
<dbReference type="Pfam" id="PF14301">
    <property type="entry name" value="DUF4376"/>
    <property type="match status" value="1"/>
</dbReference>
<gene>
    <name evidence="2" type="ORF">ANDA3_3077</name>
    <name evidence="3" type="ORF">DAR2_2945</name>
    <name evidence="4" type="ORF">DAR3_2943</name>
</gene>
<dbReference type="AlphaFoldDB" id="A0A484U0P5"/>